<accession>A0A8W8LIA0</accession>
<dbReference type="InterPro" id="IPR031981">
    <property type="entry name" value="MIEAP_C"/>
</dbReference>
<evidence type="ECO:0000313" key="3">
    <source>
        <dbReference type="Proteomes" id="UP000005408"/>
    </source>
</evidence>
<dbReference type="AlphaFoldDB" id="A0A8W8LIA0"/>
<reference evidence="2" key="1">
    <citation type="submission" date="2022-08" db="UniProtKB">
        <authorList>
            <consortium name="EnsemblMetazoa"/>
        </authorList>
    </citation>
    <scope>IDENTIFICATION</scope>
    <source>
        <strain evidence="2">05x7-T-G4-1.051#20</strain>
    </source>
</reference>
<keyword evidence="3" id="KW-1185">Reference proteome</keyword>
<sequence length="401" mass="46026">MLNSTNVCRDTVTICSFQDLCFCLIEGIGNAKTQYQRLQGNNEAKSKDDYSDLKKVVNTAEEIGIPGSKEARAEFDVLLQRTNVPGQRQAQANFSKTLPATSVSSTQNQAGHHNITDARLGDRNFMNRTHSPDRENNMKSVSMLEYNRLVESEKSYKAQVQELTTRLSSFASKQLTTNNPNIADLSDRNRPTKLGEKFEQLYDNEWSEAFEYLKGIPMEEDQILKTLVDISRKAYEFCQDFAQQELERLESHFIDMMTYIKWTCEDSYGEKRDLRVHRNSEDKSAFLGLNRLMVDARKACATASIPALAMFKSHVYKEQLDKLSLEPRLEKYVDRCVEYSFLMVVQDPPMYLEYPEKGQKINTSLFKPFRQKGSVVQMCVWPCVCLHKDGPVVCKGYVLPQ</sequence>
<dbReference type="EnsemblMetazoa" id="G27620.1">
    <property type="protein sequence ID" value="G27620.1:cds"/>
    <property type="gene ID" value="G27620"/>
</dbReference>
<proteinExistence type="predicted"/>
<dbReference type="Proteomes" id="UP000005408">
    <property type="component" value="Unassembled WGS sequence"/>
</dbReference>
<feature type="domain" description="Mitochondria-eating protein C-terminal" evidence="1">
    <location>
        <begin position="190"/>
        <end position="399"/>
    </location>
</feature>
<dbReference type="Pfam" id="PF16026">
    <property type="entry name" value="MIEAP"/>
    <property type="match status" value="1"/>
</dbReference>
<evidence type="ECO:0000259" key="1">
    <source>
        <dbReference type="Pfam" id="PF16026"/>
    </source>
</evidence>
<name>A0A8W8LIA0_MAGGI</name>
<organism evidence="2 3">
    <name type="scientific">Magallana gigas</name>
    <name type="common">Pacific oyster</name>
    <name type="synonym">Crassostrea gigas</name>
    <dbReference type="NCBI Taxonomy" id="29159"/>
    <lineage>
        <taxon>Eukaryota</taxon>
        <taxon>Metazoa</taxon>
        <taxon>Spiralia</taxon>
        <taxon>Lophotrochozoa</taxon>
        <taxon>Mollusca</taxon>
        <taxon>Bivalvia</taxon>
        <taxon>Autobranchia</taxon>
        <taxon>Pteriomorphia</taxon>
        <taxon>Ostreida</taxon>
        <taxon>Ostreoidea</taxon>
        <taxon>Ostreidae</taxon>
        <taxon>Magallana</taxon>
    </lineage>
</organism>
<evidence type="ECO:0000313" key="2">
    <source>
        <dbReference type="EnsemblMetazoa" id="G27620.1:cds"/>
    </source>
</evidence>
<protein>
    <recommendedName>
        <fullName evidence="1">Mitochondria-eating protein C-terminal domain-containing protein</fullName>
    </recommendedName>
</protein>